<accession>A0A1T3FHR3</accession>
<dbReference type="SUPFAM" id="SSF55729">
    <property type="entry name" value="Acyl-CoA N-acyltransferases (Nat)"/>
    <property type="match status" value="1"/>
</dbReference>
<dbReference type="InterPro" id="IPR000182">
    <property type="entry name" value="GNAT_dom"/>
</dbReference>
<organism evidence="2 3">
    <name type="scientific">Elizabethkingia meningoseptica</name>
    <name type="common">Chryseobacterium meningosepticum</name>
    <dbReference type="NCBI Taxonomy" id="238"/>
    <lineage>
        <taxon>Bacteria</taxon>
        <taxon>Pseudomonadati</taxon>
        <taxon>Bacteroidota</taxon>
        <taxon>Flavobacteriia</taxon>
        <taxon>Flavobacteriales</taxon>
        <taxon>Weeksellaceae</taxon>
        <taxon>Elizabethkingia</taxon>
    </lineage>
</organism>
<dbReference type="PANTHER" id="PTHR43072">
    <property type="entry name" value="N-ACETYLTRANSFERASE"/>
    <property type="match status" value="1"/>
</dbReference>
<feature type="domain" description="N-acetyltransferase" evidence="1">
    <location>
        <begin position="1"/>
        <end position="146"/>
    </location>
</feature>
<dbReference type="Proteomes" id="UP000188947">
    <property type="component" value="Unassembled WGS sequence"/>
</dbReference>
<sequence length="146" mass="17017">MEIRTATIQDLEALASIFEKYRNFYHQPADYETAKSFLQERITQQESVIYVAETENKIIGFTQLYPLFSSTRMKKLWLLNDLYVEEEYRQKGISVALIDRAKQLCVDTGACQLSLETSKSNVVGNNLYPKTGFQLDSETNFYYWLP</sequence>
<dbReference type="InterPro" id="IPR016181">
    <property type="entry name" value="Acyl_CoA_acyltransferase"/>
</dbReference>
<reference evidence="2 3" key="1">
    <citation type="submission" date="2016-11" db="EMBL/GenBank/DDBJ databases">
        <title>Genome sequence and comparative genomic analysis of clinical strain Elizabethkingia meningoseptica 61421 PRCM.</title>
        <authorList>
            <person name="Wang M."/>
            <person name="Hu S."/>
            <person name="Cao L."/>
            <person name="Jiang T."/>
            <person name="Zhou Y."/>
            <person name="Ming D."/>
        </authorList>
    </citation>
    <scope>NUCLEOTIDE SEQUENCE [LARGE SCALE GENOMIC DNA]</scope>
    <source>
        <strain evidence="2 3">61421 PRCM</strain>
    </source>
</reference>
<dbReference type="CDD" id="cd04301">
    <property type="entry name" value="NAT_SF"/>
    <property type="match status" value="1"/>
</dbReference>
<dbReference type="GO" id="GO:0016747">
    <property type="term" value="F:acyltransferase activity, transferring groups other than amino-acyl groups"/>
    <property type="evidence" value="ECO:0007669"/>
    <property type="project" value="InterPro"/>
</dbReference>
<dbReference type="STRING" id="238.BBD35_08835"/>
<dbReference type="EMBL" id="MPOG01000016">
    <property type="protein sequence ID" value="OOH93714.1"/>
    <property type="molecule type" value="Genomic_DNA"/>
</dbReference>
<evidence type="ECO:0000313" key="3">
    <source>
        <dbReference type="Proteomes" id="UP000188947"/>
    </source>
</evidence>
<gene>
    <name evidence="2" type="ORF">BMF97_14905</name>
</gene>
<dbReference type="PANTHER" id="PTHR43072:SF60">
    <property type="entry name" value="L-2,4-DIAMINOBUTYRIC ACID ACETYLTRANSFERASE"/>
    <property type="match status" value="1"/>
</dbReference>
<dbReference type="PROSITE" id="PS51186">
    <property type="entry name" value="GNAT"/>
    <property type="match status" value="1"/>
</dbReference>
<evidence type="ECO:0000313" key="2">
    <source>
        <dbReference type="EMBL" id="OOH93714.1"/>
    </source>
</evidence>
<evidence type="ECO:0000259" key="1">
    <source>
        <dbReference type="PROSITE" id="PS51186"/>
    </source>
</evidence>
<proteinExistence type="predicted"/>
<name>A0A1T3FHR3_ELIME</name>
<protein>
    <submittedName>
        <fullName evidence="2">GNAT family N-acetyltransferase</fullName>
    </submittedName>
</protein>
<dbReference type="Pfam" id="PF00583">
    <property type="entry name" value="Acetyltransf_1"/>
    <property type="match status" value="1"/>
</dbReference>
<dbReference type="OrthoDB" id="9792929at2"/>
<comment type="caution">
    <text evidence="2">The sequence shown here is derived from an EMBL/GenBank/DDBJ whole genome shotgun (WGS) entry which is preliminary data.</text>
</comment>
<dbReference type="RefSeq" id="WP_070904277.1">
    <property type="nucleotide sequence ID" value="NZ_CP016378.1"/>
</dbReference>
<dbReference type="eggNOG" id="COG0456">
    <property type="taxonomic scope" value="Bacteria"/>
</dbReference>
<keyword evidence="3" id="KW-1185">Reference proteome</keyword>
<dbReference type="AlphaFoldDB" id="A0A1T3FHR3"/>
<dbReference type="Gene3D" id="3.40.630.30">
    <property type="match status" value="1"/>
</dbReference>
<keyword evidence="2" id="KW-0808">Transferase</keyword>